<dbReference type="Proteomes" id="UP001176517">
    <property type="component" value="Unassembled WGS sequence"/>
</dbReference>
<dbReference type="Gene3D" id="2.60.120.200">
    <property type="match status" value="1"/>
</dbReference>
<dbReference type="PANTHER" id="PTHR10963:SF24">
    <property type="entry name" value="GLYCOSIDASE C21B10.07-RELATED"/>
    <property type="match status" value="1"/>
</dbReference>
<dbReference type="GO" id="GO:0009251">
    <property type="term" value="P:glucan catabolic process"/>
    <property type="evidence" value="ECO:0007669"/>
    <property type="project" value="TreeGrafter"/>
</dbReference>
<dbReference type="SUPFAM" id="SSF49899">
    <property type="entry name" value="Concanavalin A-like lectins/glucanases"/>
    <property type="match status" value="1"/>
</dbReference>
<dbReference type="InterPro" id="IPR013320">
    <property type="entry name" value="ConA-like_dom_sf"/>
</dbReference>
<dbReference type="PROSITE" id="PS51762">
    <property type="entry name" value="GH16_2"/>
    <property type="match status" value="1"/>
</dbReference>
<dbReference type="EMBL" id="JAPDMZ010000155">
    <property type="protein sequence ID" value="KAK0547676.1"/>
    <property type="molecule type" value="Genomic_DNA"/>
</dbReference>
<accession>A0AAN6GMP7</accession>
<gene>
    <name evidence="2" type="ORF">OC846_004764</name>
</gene>
<dbReference type="GO" id="GO:0004553">
    <property type="term" value="F:hydrolase activity, hydrolyzing O-glycosyl compounds"/>
    <property type="evidence" value="ECO:0007669"/>
    <property type="project" value="InterPro"/>
</dbReference>
<protein>
    <recommendedName>
        <fullName evidence="1">GH16 domain-containing protein</fullName>
    </recommendedName>
</protein>
<dbReference type="InterPro" id="IPR050546">
    <property type="entry name" value="Glycosyl_Hydrlase_16"/>
</dbReference>
<organism evidence="2 3">
    <name type="scientific">Tilletia horrida</name>
    <dbReference type="NCBI Taxonomy" id="155126"/>
    <lineage>
        <taxon>Eukaryota</taxon>
        <taxon>Fungi</taxon>
        <taxon>Dikarya</taxon>
        <taxon>Basidiomycota</taxon>
        <taxon>Ustilaginomycotina</taxon>
        <taxon>Exobasidiomycetes</taxon>
        <taxon>Tilletiales</taxon>
        <taxon>Tilletiaceae</taxon>
        <taxon>Tilletia</taxon>
    </lineage>
</organism>
<dbReference type="AlphaFoldDB" id="A0AAN6GMP7"/>
<evidence type="ECO:0000313" key="2">
    <source>
        <dbReference type="EMBL" id="KAK0547676.1"/>
    </source>
</evidence>
<dbReference type="PANTHER" id="PTHR10963">
    <property type="entry name" value="GLYCOSYL HYDROLASE-RELATED"/>
    <property type="match status" value="1"/>
</dbReference>
<name>A0AAN6GMP7_9BASI</name>
<keyword evidence="3" id="KW-1185">Reference proteome</keyword>
<reference evidence="2" key="1">
    <citation type="journal article" date="2023" name="PhytoFront">
        <title>Draft Genome Resources of Seven Strains of Tilletia horrida, Causal Agent of Kernel Smut of Rice.</title>
        <authorList>
            <person name="Khanal S."/>
            <person name="Antony Babu S."/>
            <person name="Zhou X.G."/>
        </authorList>
    </citation>
    <scope>NUCLEOTIDE SEQUENCE</scope>
    <source>
        <strain evidence="2">TX6</strain>
    </source>
</reference>
<proteinExistence type="predicted"/>
<dbReference type="Pfam" id="PF26113">
    <property type="entry name" value="GH16_XgeA"/>
    <property type="match status" value="1"/>
</dbReference>
<comment type="caution">
    <text evidence="2">The sequence shown here is derived from an EMBL/GenBank/DDBJ whole genome shotgun (WGS) entry which is preliminary data.</text>
</comment>
<dbReference type="InterPro" id="IPR000757">
    <property type="entry name" value="Beta-glucanase-like"/>
</dbReference>
<evidence type="ECO:0000313" key="3">
    <source>
        <dbReference type="Proteomes" id="UP001176517"/>
    </source>
</evidence>
<evidence type="ECO:0000259" key="1">
    <source>
        <dbReference type="PROSITE" id="PS51762"/>
    </source>
</evidence>
<sequence length="369" mass="41226">MRARLLMPEDTATTVALTTTASVPTPTRSIILPRAKNMELRRSLTRTMLSKTLSTGVMTRSNSWKLVKNIDHTNFFQEMDVFVGDDPSKGMVRYIGMDDARRKGLVNTDNGLIYMALSRRRTNGKYETIRPSTKMTFTEGLVIINVKHMPAACGGWPAIFTVAKDGTWPEKGEIDIAEGVHFYRSNKMSIHTNPGCHMEDWAMSKMLGDLGSESSKNCAAWETQDKGCAVQSSLDDFGISINQNGGGTYMMAWTEDQGIAVYHSARVPADVASGRPDVSRWGKPTAYFPASSCTPSQFFSQHAVTITNTYGGTWAGNDQVWHWKATMDQSCAERTGHNSFWDYFHTGADLSQAYWSIQNIQIWQKQRKP</sequence>
<feature type="domain" description="GH16" evidence="1">
    <location>
        <begin position="62"/>
        <end position="352"/>
    </location>
</feature>